<sequence length="243" mass="26988">MMPVAGCVLVKAECRLYCSRERTDGAWQPSDNGAVEHGCQHSLPGGAHDIPEGYVRVAAVHGVPAEVLYAVSLTETVMAPSAIAGVMKKRDADFRLPSVARPWPWTINVAGKGYRYASRLEAWQALQVFLTRYPARRIDVGIAQVNLGWNGHRFSSTWAAFDPYISLNTAATILSECRRRHPVSWLQAAGCYHHPAGGAPAVRYTAVVRQHIERLHRDAVKTAEQHDGLTAMHPRYIWTEPRE</sequence>
<evidence type="ECO:0000313" key="1">
    <source>
        <dbReference type="EMBL" id="STJ20585.1"/>
    </source>
</evidence>
<dbReference type="Proteomes" id="UP000254716">
    <property type="component" value="Unassembled WGS sequence"/>
</dbReference>
<dbReference type="InterPro" id="IPR023346">
    <property type="entry name" value="Lysozyme-like_dom_sf"/>
</dbReference>
<dbReference type="EMBL" id="UGCV01000008">
    <property type="protein sequence ID" value="STJ20585.1"/>
    <property type="molecule type" value="Genomic_DNA"/>
</dbReference>
<dbReference type="SUPFAM" id="SSF53955">
    <property type="entry name" value="Lysozyme-like"/>
    <property type="match status" value="1"/>
</dbReference>
<proteinExistence type="predicted"/>
<protein>
    <submittedName>
        <fullName evidence="1">Putative Lytic transglycosylase, catalytic</fullName>
    </submittedName>
</protein>
<dbReference type="AlphaFoldDB" id="A0A376WAH1"/>
<accession>A0A376WAH1</accession>
<organism evidence="1 2">
    <name type="scientific">Escherichia coli</name>
    <dbReference type="NCBI Taxonomy" id="562"/>
    <lineage>
        <taxon>Bacteria</taxon>
        <taxon>Pseudomonadati</taxon>
        <taxon>Pseudomonadota</taxon>
        <taxon>Gammaproteobacteria</taxon>
        <taxon>Enterobacterales</taxon>
        <taxon>Enterobacteriaceae</taxon>
        <taxon>Escherichia</taxon>
    </lineage>
</organism>
<name>A0A376WAH1_ECOLX</name>
<gene>
    <name evidence="1" type="ORF">NCTC9081_06171</name>
</gene>
<evidence type="ECO:0000313" key="2">
    <source>
        <dbReference type="Proteomes" id="UP000254716"/>
    </source>
</evidence>
<reference evidence="1 2" key="1">
    <citation type="submission" date="2018-06" db="EMBL/GenBank/DDBJ databases">
        <authorList>
            <consortium name="Pathogen Informatics"/>
            <person name="Doyle S."/>
        </authorList>
    </citation>
    <scope>NUCLEOTIDE SEQUENCE [LARGE SCALE GENOMIC DNA]</scope>
    <source>
        <strain evidence="1 2">NCTC9081</strain>
    </source>
</reference>